<comment type="caution">
    <text evidence="1">The sequence shown here is derived from an EMBL/GenBank/DDBJ whole genome shotgun (WGS) entry which is preliminary data.</text>
</comment>
<organism evidence="1">
    <name type="scientific">marine sediment metagenome</name>
    <dbReference type="NCBI Taxonomy" id="412755"/>
    <lineage>
        <taxon>unclassified sequences</taxon>
        <taxon>metagenomes</taxon>
        <taxon>ecological metagenomes</taxon>
    </lineage>
</organism>
<gene>
    <name evidence="1" type="ORF">S01H1_57144</name>
</gene>
<dbReference type="EMBL" id="BARS01037254">
    <property type="protein sequence ID" value="GAG24243.1"/>
    <property type="molecule type" value="Genomic_DNA"/>
</dbReference>
<sequence length="35" mass="3793">LTGKAVDQKTDIENLLIAKGLTYKIDAQSTTEVSK</sequence>
<dbReference type="AlphaFoldDB" id="X0WIA5"/>
<name>X0WIA5_9ZZZZ</name>
<feature type="non-terminal residue" evidence="1">
    <location>
        <position position="1"/>
    </location>
</feature>
<protein>
    <submittedName>
        <fullName evidence="1">Uncharacterized protein</fullName>
    </submittedName>
</protein>
<reference evidence="1" key="1">
    <citation type="journal article" date="2014" name="Front. Microbiol.">
        <title>High frequency of phylogenetically diverse reductive dehalogenase-homologous genes in deep subseafloor sedimentary metagenomes.</title>
        <authorList>
            <person name="Kawai M."/>
            <person name="Futagami T."/>
            <person name="Toyoda A."/>
            <person name="Takaki Y."/>
            <person name="Nishi S."/>
            <person name="Hori S."/>
            <person name="Arai W."/>
            <person name="Tsubouchi T."/>
            <person name="Morono Y."/>
            <person name="Uchiyama I."/>
            <person name="Ito T."/>
            <person name="Fujiyama A."/>
            <person name="Inagaki F."/>
            <person name="Takami H."/>
        </authorList>
    </citation>
    <scope>NUCLEOTIDE SEQUENCE</scope>
    <source>
        <strain evidence="1">Expedition CK06-06</strain>
    </source>
</reference>
<accession>X0WIA5</accession>
<proteinExistence type="predicted"/>
<evidence type="ECO:0000313" key="1">
    <source>
        <dbReference type="EMBL" id="GAG24243.1"/>
    </source>
</evidence>